<sequence>MKKNFYILIIALFLFSCKAQKKIIQAESKDVFLFNIENQNFSLLNNKYNEIVYKDNDYLIFTQKWNGYGSHYFNKEYSFTQRKDTMVIKCKCGQEANYSFKNLKFQKGNYELDFEYPIAYNESIKKYERKIKYVLGKEIKSSKELQNLIFNKTYISSEKTTQKDEYFKELKFIEIDLKDTVNVKLKRID</sequence>
<dbReference type="PROSITE" id="PS51257">
    <property type="entry name" value="PROKAR_LIPOPROTEIN"/>
    <property type="match status" value="1"/>
</dbReference>
<gene>
    <name evidence="2" type="ORF">SAMN05444388_101785</name>
</gene>
<accession>A0A1M5HBG1</accession>
<evidence type="ECO:0000313" key="2">
    <source>
        <dbReference type="EMBL" id="SHG13267.1"/>
    </source>
</evidence>
<dbReference type="EMBL" id="FQWH01000001">
    <property type="protein sequence ID" value="SHG13267.1"/>
    <property type="molecule type" value="Genomic_DNA"/>
</dbReference>
<keyword evidence="1" id="KW-0732">Signal</keyword>
<dbReference type="AlphaFoldDB" id="A0A1M5HBG1"/>
<feature type="chain" id="PRO_5009910724" description="Lipoprotein" evidence="1">
    <location>
        <begin position="22"/>
        <end position="189"/>
    </location>
</feature>
<protein>
    <recommendedName>
        <fullName evidence="4">Lipoprotein</fullName>
    </recommendedName>
</protein>
<dbReference type="RefSeq" id="WP_073408220.1">
    <property type="nucleotide sequence ID" value="NZ_FQWH01000001.1"/>
</dbReference>
<reference evidence="2 3" key="1">
    <citation type="submission" date="2016-11" db="EMBL/GenBank/DDBJ databases">
        <authorList>
            <person name="Jaros S."/>
            <person name="Januszkiewicz K."/>
            <person name="Wedrychowicz H."/>
        </authorList>
    </citation>
    <scope>NUCLEOTIDE SEQUENCE [LARGE SCALE GENOMIC DNA]</scope>
    <source>
        <strain evidence="2 3">DSM 6792</strain>
    </source>
</reference>
<evidence type="ECO:0000313" key="3">
    <source>
        <dbReference type="Proteomes" id="UP000184112"/>
    </source>
</evidence>
<evidence type="ECO:0008006" key="4">
    <source>
        <dbReference type="Google" id="ProtNLM"/>
    </source>
</evidence>
<feature type="signal peptide" evidence="1">
    <location>
        <begin position="1"/>
        <end position="21"/>
    </location>
</feature>
<organism evidence="2 3">
    <name type="scientific">Flavobacterium johnsoniae</name>
    <name type="common">Cytophaga johnsonae</name>
    <dbReference type="NCBI Taxonomy" id="986"/>
    <lineage>
        <taxon>Bacteria</taxon>
        <taxon>Pseudomonadati</taxon>
        <taxon>Bacteroidota</taxon>
        <taxon>Flavobacteriia</taxon>
        <taxon>Flavobacteriales</taxon>
        <taxon>Flavobacteriaceae</taxon>
        <taxon>Flavobacterium</taxon>
    </lineage>
</organism>
<evidence type="ECO:0000256" key="1">
    <source>
        <dbReference type="SAM" id="SignalP"/>
    </source>
</evidence>
<name>A0A1M5HBG1_FLAJO</name>
<dbReference type="Proteomes" id="UP000184112">
    <property type="component" value="Unassembled WGS sequence"/>
</dbReference>
<proteinExistence type="predicted"/>